<dbReference type="Proteomes" id="UP000186143">
    <property type="component" value="Unassembled WGS sequence"/>
</dbReference>
<evidence type="ECO:0000313" key="7">
    <source>
        <dbReference type="Proteomes" id="UP000186143"/>
    </source>
</evidence>
<dbReference type="AlphaFoldDB" id="A0A1Q9AGM1"/>
<dbReference type="Pfam" id="PF00126">
    <property type="entry name" value="HTH_1"/>
    <property type="match status" value="1"/>
</dbReference>
<dbReference type="InterPro" id="IPR036388">
    <property type="entry name" value="WH-like_DNA-bd_sf"/>
</dbReference>
<evidence type="ECO:0000259" key="5">
    <source>
        <dbReference type="PROSITE" id="PS50931"/>
    </source>
</evidence>
<comment type="caution">
    <text evidence="6">The sequence shown here is derived from an EMBL/GenBank/DDBJ whole genome shotgun (WGS) entry which is preliminary data.</text>
</comment>
<dbReference type="PANTHER" id="PTHR30419">
    <property type="entry name" value="HTH-TYPE TRANSCRIPTIONAL REGULATOR YBHD"/>
    <property type="match status" value="1"/>
</dbReference>
<dbReference type="InterPro" id="IPR000847">
    <property type="entry name" value="LysR_HTH_N"/>
</dbReference>
<evidence type="ECO:0000256" key="1">
    <source>
        <dbReference type="ARBA" id="ARBA00009437"/>
    </source>
</evidence>
<keyword evidence="4" id="KW-0804">Transcription</keyword>
<proteinExistence type="inferred from homology"/>
<reference evidence="6 7" key="1">
    <citation type="submission" date="2016-09" db="EMBL/GenBank/DDBJ databases">
        <title>Rhizobium sp. nov., a novel species isolated from the rice rhizosphere.</title>
        <authorList>
            <person name="Zhao J."/>
            <person name="Zhang X."/>
        </authorList>
    </citation>
    <scope>NUCLEOTIDE SEQUENCE [LARGE SCALE GENOMIC DNA]</scope>
    <source>
        <strain evidence="6 7">MH17</strain>
    </source>
</reference>
<evidence type="ECO:0000256" key="4">
    <source>
        <dbReference type="ARBA" id="ARBA00023163"/>
    </source>
</evidence>
<evidence type="ECO:0000256" key="3">
    <source>
        <dbReference type="ARBA" id="ARBA00023125"/>
    </source>
</evidence>
<protein>
    <submittedName>
        <fullName evidence="6">LysR family transcriptional regulator</fullName>
    </submittedName>
</protein>
<dbReference type="SUPFAM" id="SSF53850">
    <property type="entry name" value="Periplasmic binding protein-like II"/>
    <property type="match status" value="1"/>
</dbReference>
<dbReference type="EMBL" id="MKIO01000036">
    <property type="protein sequence ID" value="OLP54325.1"/>
    <property type="molecule type" value="Genomic_DNA"/>
</dbReference>
<evidence type="ECO:0000313" key="6">
    <source>
        <dbReference type="EMBL" id="OLP54325.1"/>
    </source>
</evidence>
<accession>A0A1Q9AGM1</accession>
<feature type="domain" description="HTH lysR-type" evidence="5">
    <location>
        <begin position="24"/>
        <end position="81"/>
    </location>
</feature>
<sequence length="335" mass="35919">MAEKLIRTGHQDNQLGLGIFRSGVKMSHLQLVLAIEEHGQISAAAEVLGISQPAASRMLTEIEGVLKAPICERVARGVELTRYGRALARRARAILLELRETTREIAELKAGNSGKVSLGSVTGPALSLAVPAIRQVTTAYPGIEISVQIENSNVLVRELIAARHDFVIGRIPDDVDPKQFNMVVIGEEDVRLIVRDGHPLLERGAVEVADLPGFDWVFQPTGTLLRRAVEDSFMQAGIALPATVINTSSIILTLAMVRNSNVIAPVAHDVANVIAGSGGQLGGICVLPNRFPIKIRPFGLITARDRALPPSAKLLYDLILQQGAATSASNHQDMA</sequence>
<organism evidence="6 7">
    <name type="scientific">Xaviernesmea rhizosphaerae</name>
    <dbReference type="NCBI Taxonomy" id="1672749"/>
    <lineage>
        <taxon>Bacteria</taxon>
        <taxon>Pseudomonadati</taxon>
        <taxon>Pseudomonadota</taxon>
        <taxon>Alphaproteobacteria</taxon>
        <taxon>Hyphomicrobiales</taxon>
        <taxon>Rhizobiaceae</taxon>
        <taxon>Rhizobium/Agrobacterium group</taxon>
        <taxon>Xaviernesmea</taxon>
    </lineage>
</organism>
<dbReference type="Pfam" id="PF03466">
    <property type="entry name" value="LysR_substrate"/>
    <property type="match status" value="1"/>
</dbReference>
<dbReference type="InterPro" id="IPR005119">
    <property type="entry name" value="LysR_subst-bd"/>
</dbReference>
<dbReference type="SUPFAM" id="SSF46785">
    <property type="entry name" value="Winged helix' DNA-binding domain"/>
    <property type="match status" value="1"/>
</dbReference>
<dbReference type="STRING" id="1672749.BJF92_15135"/>
<dbReference type="GO" id="GO:0003677">
    <property type="term" value="F:DNA binding"/>
    <property type="evidence" value="ECO:0007669"/>
    <property type="project" value="UniProtKB-KW"/>
</dbReference>
<dbReference type="InterPro" id="IPR050950">
    <property type="entry name" value="HTH-type_LysR_regulators"/>
</dbReference>
<gene>
    <name evidence="6" type="ORF">BJF92_15135</name>
</gene>
<dbReference type="InterPro" id="IPR036390">
    <property type="entry name" value="WH_DNA-bd_sf"/>
</dbReference>
<name>A0A1Q9AGM1_9HYPH</name>
<evidence type="ECO:0000256" key="2">
    <source>
        <dbReference type="ARBA" id="ARBA00023015"/>
    </source>
</evidence>
<dbReference type="RefSeq" id="WP_075635868.1">
    <property type="nucleotide sequence ID" value="NZ_MKIO01000036.1"/>
</dbReference>
<dbReference type="OrthoDB" id="7809623at2"/>
<dbReference type="PANTHER" id="PTHR30419:SF8">
    <property type="entry name" value="NITROGEN ASSIMILATION TRANSCRIPTIONAL ACTIVATOR-RELATED"/>
    <property type="match status" value="1"/>
</dbReference>
<dbReference type="GO" id="GO:0005829">
    <property type="term" value="C:cytosol"/>
    <property type="evidence" value="ECO:0007669"/>
    <property type="project" value="TreeGrafter"/>
</dbReference>
<dbReference type="GO" id="GO:0003700">
    <property type="term" value="F:DNA-binding transcription factor activity"/>
    <property type="evidence" value="ECO:0007669"/>
    <property type="project" value="InterPro"/>
</dbReference>
<dbReference type="Gene3D" id="1.10.10.10">
    <property type="entry name" value="Winged helix-like DNA-binding domain superfamily/Winged helix DNA-binding domain"/>
    <property type="match status" value="1"/>
</dbReference>
<keyword evidence="3" id="KW-0238">DNA-binding</keyword>
<dbReference type="PROSITE" id="PS50931">
    <property type="entry name" value="HTH_LYSR"/>
    <property type="match status" value="1"/>
</dbReference>
<dbReference type="Gene3D" id="3.40.190.290">
    <property type="match status" value="1"/>
</dbReference>
<comment type="similarity">
    <text evidence="1">Belongs to the LysR transcriptional regulatory family.</text>
</comment>
<keyword evidence="2" id="KW-0805">Transcription regulation</keyword>